<evidence type="ECO:0000256" key="7">
    <source>
        <dbReference type="ARBA" id="ARBA00023288"/>
    </source>
</evidence>
<dbReference type="Proteomes" id="UP001595579">
    <property type="component" value="Unassembled WGS sequence"/>
</dbReference>
<comment type="caution">
    <text evidence="8">The sequence shown here is derived from an EMBL/GenBank/DDBJ whole genome shotgun (WGS) entry which is preliminary data.</text>
</comment>
<organism evidence="8 9">
    <name type="scientific">Litchfieldella rifensis</name>
    <dbReference type="NCBI Taxonomy" id="762643"/>
    <lineage>
        <taxon>Bacteria</taxon>
        <taxon>Pseudomonadati</taxon>
        <taxon>Pseudomonadota</taxon>
        <taxon>Gammaproteobacteria</taxon>
        <taxon>Oceanospirillales</taxon>
        <taxon>Halomonadaceae</taxon>
        <taxon>Litchfieldella</taxon>
    </lineage>
</organism>
<proteinExistence type="predicted"/>
<dbReference type="Gene3D" id="1.25.40.650">
    <property type="match status" value="1"/>
</dbReference>
<evidence type="ECO:0000256" key="6">
    <source>
        <dbReference type="ARBA" id="ARBA00023237"/>
    </source>
</evidence>
<dbReference type="SUPFAM" id="SSF53822">
    <property type="entry name" value="Periplasmic binding protein-like I"/>
    <property type="match status" value="1"/>
</dbReference>
<dbReference type="RefSeq" id="WP_386772752.1">
    <property type="nucleotide sequence ID" value="NZ_JBHRUG010000017.1"/>
</dbReference>
<accession>A0ABV7LMR2</accession>
<dbReference type="InterPro" id="IPR011990">
    <property type="entry name" value="TPR-like_helical_dom_sf"/>
</dbReference>
<protein>
    <submittedName>
        <fullName evidence="8">Penicillin-binding protein activator</fullName>
    </submittedName>
</protein>
<keyword evidence="1" id="KW-0732">Signal</keyword>
<dbReference type="Pfam" id="PF04348">
    <property type="entry name" value="LppC"/>
    <property type="match status" value="1"/>
</dbReference>
<dbReference type="InterPro" id="IPR007443">
    <property type="entry name" value="LpoA"/>
</dbReference>
<keyword evidence="6" id="KW-0998">Cell outer membrane</keyword>
<dbReference type="PANTHER" id="PTHR38038">
    <property type="entry name" value="PENICILLIN-BINDING PROTEIN ACTIVATOR LPOA"/>
    <property type="match status" value="1"/>
</dbReference>
<gene>
    <name evidence="8" type="ORF">ACFOEV_08295</name>
</gene>
<name>A0ABV7LMR2_9GAMM</name>
<dbReference type="PROSITE" id="PS51257">
    <property type="entry name" value="PROKAR_LIPOPROTEIN"/>
    <property type="match status" value="1"/>
</dbReference>
<dbReference type="InterPro" id="IPR028082">
    <property type="entry name" value="Peripla_BP_I"/>
</dbReference>
<keyword evidence="2" id="KW-0133">Cell shape</keyword>
<keyword evidence="9" id="KW-1185">Reference proteome</keyword>
<evidence type="ECO:0000256" key="4">
    <source>
        <dbReference type="ARBA" id="ARBA00023136"/>
    </source>
</evidence>
<keyword evidence="7" id="KW-0449">Lipoprotein</keyword>
<sequence length="601" mass="66168">MDKSRRGLLAAALLTLLVAGCAPTGLIERVSEPEPAELLQQAQEQAPEQAAGTRLDAADILARRGQAEQALEVASELNAEHLSPEARIRWALLLSELGLQQDNAWSTIQATQILDDDLPLSPDQRNVLRYRQGIALGMVGEPRAASESLLQVQADTGNTKLNDAIWKQLSRLGPQGLEMLGRDADELTAGWLSLARLQRRNGSDIERFFRQFEDWRERNSGHPAARRPPADLMALRELRGREVRHMAVFLPESGPLANVAQKIRQGIQARHMQAVNQGETTPQLTFLDASHGNLESLYAEATMAGAQVVIGPLDKNLVSELEQRDSVPLPTLALNYGQGQSNNARNLYQYGLSAEDEARQVARRAYADGHRRSAVLIPNNEWGERVADAFRETWQEQGGEIGSTIRYNPQATVASAVRPLLNVSGERAHLNGIDMLFLLALPSYARQVPPTLDYYYAGDLPIYATSHLYEGHPQPRDDHDLNDVLFVDIPWMIPNAAVGGEEALPFLGSYRELRQENDPALLKLTAMGVDAYELGRRLPQIQTIPGSEIFGATGTLRDNGNGRIERQLPWARFVSGIPQPPLRDGILPDGLDAGIADDQGN</sequence>
<keyword evidence="5" id="KW-0564">Palmitate</keyword>
<evidence type="ECO:0000313" key="9">
    <source>
        <dbReference type="Proteomes" id="UP001595579"/>
    </source>
</evidence>
<reference evidence="9" key="1">
    <citation type="journal article" date="2019" name="Int. J. Syst. Evol. Microbiol.">
        <title>The Global Catalogue of Microorganisms (GCM) 10K type strain sequencing project: providing services to taxonomists for standard genome sequencing and annotation.</title>
        <authorList>
            <consortium name="The Broad Institute Genomics Platform"/>
            <consortium name="The Broad Institute Genome Sequencing Center for Infectious Disease"/>
            <person name="Wu L."/>
            <person name="Ma J."/>
        </authorList>
    </citation>
    <scope>NUCLEOTIDE SEQUENCE [LARGE SCALE GENOMIC DNA]</scope>
    <source>
        <strain evidence="9">CECT 7698</strain>
    </source>
</reference>
<evidence type="ECO:0000256" key="5">
    <source>
        <dbReference type="ARBA" id="ARBA00023139"/>
    </source>
</evidence>
<keyword evidence="3" id="KW-0573">Peptidoglycan synthesis</keyword>
<keyword evidence="4" id="KW-0472">Membrane</keyword>
<dbReference type="Gene3D" id="1.25.40.10">
    <property type="entry name" value="Tetratricopeptide repeat domain"/>
    <property type="match status" value="1"/>
</dbReference>
<evidence type="ECO:0000256" key="3">
    <source>
        <dbReference type="ARBA" id="ARBA00022984"/>
    </source>
</evidence>
<dbReference type="Gene3D" id="3.40.50.2300">
    <property type="match status" value="2"/>
</dbReference>
<evidence type="ECO:0000256" key="2">
    <source>
        <dbReference type="ARBA" id="ARBA00022960"/>
    </source>
</evidence>
<evidence type="ECO:0000256" key="1">
    <source>
        <dbReference type="ARBA" id="ARBA00022729"/>
    </source>
</evidence>
<dbReference type="EMBL" id="JBHRUG010000017">
    <property type="protein sequence ID" value="MFC3283602.1"/>
    <property type="molecule type" value="Genomic_DNA"/>
</dbReference>
<dbReference type="PANTHER" id="PTHR38038:SF1">
    <property type="entry name" value="PENICILLIN-BINDING PROTEIN ACTIVATOR LPOA"/>
    <property type="match status" value="1"/>
</dbReference>
<dbReference type="CDD" id="cd06339">
    <property type="entry name" value="PBP1_YraM_LppC_lipoprotein-like"/>
    <property type="match status" value="1"/>
</dbReference>
<evidence type="ECO:0000313" key="8">
    <source>
        <dbReference type="EMBL" id="MFC3283602.1"/>
    </source>
</evidence>